<dbReference type="OrthoDB" id="336240at2759"/>
<feature type="compositionally biased region" description="Low complexity" evidence="3">
    <location>
        <begin position="63"/>
        <end position="87"/>
    </location>
</feature>
<dbReference type="Proteomes" id="UP000054018">
    <property type="component" value="Unassembled WGS sequence"/>
</dbReference>
<feature type="domain" description="RING-type" evidence="4">
    <location>
        <begin position="301"/>
        <end position="344"/>
    </location>
</feature>
<evidence type="ECO:0008006" key="8">
    <source>
        <dbReference type="Google" id="ProtNLM"/>
    </source>
</evidence>
<dbReference type="InterPro" id="IPR012677">
    <property type="entry name" value="Nucleotide-bd_a/b_plait_sf"/>
</dbReference>
<name>A0A0C9YTC8_9AGAM</name>
<dbReference type="InterPro" id="IPR000504">
    <property type="entry name" value="RRM_dom"/>
</dbReference>
<dbReference type="AlphaFoldDB" id="A0A0C9YTC8"/>
<organism evidence="6 7">
    <name type="scientific">Pisolithus microcarpus 441</name>
    <dbReference type="NCBI Taxonomy" id="765257"/>
    <lineage>
        <taxon>Eukaryota</taxon>
        <taxon>Fungi</taxon>
        <taxon>Dikarya</taxon>
        <taxon>Basidiomycota</taxon>
        <taxon>Agaricomycotina</taxon>
        <taxon>Agaricomycetes</taxon>
        <taxon>Agaricomycetidae</taxon>
        <taxon>Boletales</taxon>
        <taxon>Sclerodermatineae</taxon>
        <taxon>Pisolithaceae</taxon>
        <taxon>Pisolithus</taxon>
    </lineage>
</organism>
<dbReference type="GO" id="GO:0008270">
    <property type="term" value="F:zinc ion binding"/>
    <property type="evidence" value="ECO:0007669"/>
    <property type="project" value="UniProtKB-KW"/>
</dbReference>
<evidence type="ECO:0000313" key="6">
    <source>
        <dbReference type="EMBL" id="KIK28235.1"/>
    </source>
</evidence>
<dbReference type="EMBL" id="KN833693">
    <property type="protein sequence ID" value="KIK28235.1"/>
    <property type="molecule type" value="Genomic_DNA"/>
</dbReference>
<evidence type="ECO:0000313" key="7">
    <source>
        <dbReference type="Proteomes" id="UP000054018"/>
    </source>
</evidence>
<dbReference type="PROSITE" id="PS50089">
    <property type="entry name" value="ZF_RING_2"/>
    <property type="match status" value="1"/>
</dbReference>
<keyword evidence="7" id="KW-1185">Reference proteome</keyword>
<feature type="compositionally biased region" description="Polar residues" evidence="3">
    <location>
        <begin position="45"/>
        <end position="62"/>
    </location>
</feature>
<evidence type="ECO:0000256" key="3">
    <source>
        <dbReference type="SAM" id="MobiDB-lite"/>
    </source>
</evidence>
<dbReference type="HOGENOM" id="CLU_010144_0_0_1"/>
<protein>
    <recommendedName>
        <fullName evidence="8">RING-type domain-containing protein</fullName>
    </recommendedName>
</protein>
<gene>
    <name evidence="6" type="ORF">PISMIDRAFT_27679</name>
</gene>
<feature type="region of interest" description="Disordered" evidence="3">
    <location>
        <begin position="1"/>
        <end position="95"/>
    </location>
</feature>
<proteinExistence type="predicted"/>
<dbReference type="GO" id="GO:0003723">
    <property type="term" value="F:RNA binding"/>
    <property type="evidence" value="ECO:0007669"/>
    <property type="project" value="UniProtKB-UniRule"/>
</dbReference>
<dbReference type="SUPFAM" id="SSF54928">
    <property type="entry name" value="RNA-binding domain, RBD"/>
    <property type="match status" value="1"/>
</dbReference>
<dbReference type="InterPro" id="IPR001841">
    <property type="entry name" value="Znf_RING"/>
</dbReference>
<dbReference type="InterPro" id="IPR035979">
    <property type="entry name" value="RBD_domain_sf"/>
</dbReference>
<dbReference type="STRING" id="765257.A0A0C9YTC8"/>
<keyword evidence="1" id="KW-0479">Metal-binding</keyword>
<reference evidence="7" key="2">
    <citation type="submission" date="2015-01" db="EMBL/GenBank/DDBJ databases">
        <title>Evolutionary Origins and Diversification of the Mycorrhizal Mutualists.</title>
        <authorList>
            <consortium name="DOE Joint Genome Institute"/>
            <consortium name="Mycorrhizal Genomics Consortium"/>
            <person name="Kohler A."/>
            <person name="Kuo A."/>
            <person name="Nagy L.G."/>
            <person name="Floudas D."/>
            <person name="Copeland A."/>
            <person name="Barry K.W."/>
            <person name="Cichocki N."/>
            <person name="Veneault-Fourrey C."/>
            <person name="LaButti K."/>
            <person name="Lindquist E.A."/>
            <person name="Lipzen A."/>
            <person name="Lundell T."/>
            <person name="Morin E."/>
            <person name="Murat C."/>
            <person name="Riley R."/>
            <person name="Ohm R."/>
            <person name="Sun H."/>
            <person name="Tunlid A."/>
            <person name="Henrissat B."/>
            <person name="Grigoriev I.V."/>
            <person name="Hibbett D.S."/>
            <person name="Martin F."/>
        </authorList>
    </citation>
    <scope>NUCLEOTIDE SEQUENCE [LARGE SCALE GENOMIC DNA]</scope>
    <source>
        <strain evidence="7">441</strain>
    </source>
</reference>
<accession>A0A0C9YTC8</accession>
<evidence type="ECO:0000256" key="1">
    <source>
        <dbReference type="PROSITE-ProRule" id="PRU00175"/>
    </source>
</evidence>
<keyword evidence="1" id="KW-0862">Zinc</keyword>
<dbReference type="Gene3D" id="3.30.70.330">
    <property type="match status" value="1"/>
</dbReference>
<evidence type="ECO:0000259" key="5">
    <source>
        <dbReference type="PROSITE" id="PS50102"/>
    </source>
</evidence>
<sequence length="715" mass="77552">MHKHSLSVPLIPSSAPTSPAVARLHKTERDHFRPATPQRSVRPVKSSSRLPISPASTYSTPYTPLSLRSFPTPSSSTLTTPESVTSSQGFPALQSPEREASFKLVNESLADVAANWRSRANENGIKVALTSGSNLGNDEVNDPPLSDASSTAFVNDAVLLPTPLLAGHRRSRTQSNIPPACETTHQLQTPARRTLGVLNTPPPKSTNSNELKVKGSYTAPALLRRRRPSFGQISAHLFDIDENAPEPYPQSFPTASQSLILQDPFNACLLSTIPESLPQDFCPAYPDMHINGTAKPTISSCLVCGRSGGRLVVIEPCKHPHCNACFTSALNIVGEKDMECAVCKTSVLNFAFHTVPSRETHALSSINLQSHQMPAFFDNATSPLQQHSSRGDYPFSPNFSNPKPLPSLMSAMSLYGSPCDVSSTGLSPLTQKNENIVLRIDNVPWDITPPAIATWLKHPIIRVHVLLDQRGKTLSHAYVELATEDIAKAALREVQNSVLGKGKRARGVTVTRSSQEELMRALFPSWKGAFDGCRPTLSGLAPEHLAVAVTTGFMTISELDALSRLIRSPDSHFVKVPSLPFYFLASILSKFPAEVESRAYWSAGVTDALFDALNLLVTRFQERGQADDLQLLNDLLGVGISCQAFTTQQVEMMMTIEVACKITSRGLSQSYDFSSAAPTPLDGICMMSPYSAIAREFGVNEELVHALAHRLGGLS</sequence>
<evidence type="ECO:0000259" key="4">
    <source>
        <dbReference type="PROSITE" id="PS50089"/>
    </source>
</evidence>
<feature type="domain" description="RRM" evidence="5">
    <location>
        <begin position="436"/>
        <end position="515"/>
    </location>
</feature>
<reference evidence="6 7" key="1">
    <citation type="submission" date="2014-04" db="EMBL/GenBank/DDBJ databases">
        <authorList>
            <consortium name="DOE Joint Genome Institute"/>
            <person name="Kuo A."/>
            <person name="Kohler A."/>
            <person name="Costa M.D."/>
            <person name="Nagy L.G."/>
            <person name="Floudas D."/>
            <person name="Copeland A."/>
            <person name="Barry K.W."/>
            <person name="Cichocki N."/>
            <person name="Veneault-Fourrey C."/>
            <person name="LaButti K."/>
            <person name="Lindquist E.A."/>
            <person name="Lipzen A."/>
            <person name="Lundell T."/>
            <person name="Morin E."/>
            <person name="Murat C."/>
            <person name="Sun H."/>
            <person name="Tunlid A."/>
            <person name="Henrissat B."/>
            <person name="Grigoriev I.V."/>
            <person name="Hibbett D.S."/>
            <person name="Martin F."/>
            <person name="Nordberg H.P."/>
            <person name="Cantor M.N."/>
            <person name="Hua S.X."/>
        </authorList>
    </citation>
    <scope>NUCLEOTIDE SEQUENCE [LARGE SCALE GENOMIC DNA]</scope>
    <source>
        <strain evidence="6 7">441</strain>
    </source>
</reference>
<keyword evidence="1" id="KW-0863">Zinc-finger</keyword>
<evidence type="ECO:0000256" key="2">
    <source>
        <dbReference type="PROSITE-ProRule" id="PRU00176"/>
    </source>
</evidence>
<keyword evidence="2" id="KW-0694">RNA-binding</keyword>
<dbReference type="PROSITE" id="PS50102">
    <property type="entry name" value="RRM"/>
    <property type="match status" value="1"/>
</dbReference>